<sequence length="253" mass="25096">MDLADLALICTAAFFGGALNAIAGGGSFLTLPALVFIGVPPVTANATGTVALLPGYVASAWGFRDLLRPPPGGLSLKAVAVITGMGGAVGAALLLVTSNEAFSALVPWLLLVATLLFAFGPMLLARLGRGGAGGGQGAAVTGLAILAVSVYGGYFNGGLGIILLAMLRLLGEADINVANGLKNVLSALLTFIAVLLYAGGGVVEWVYALPMAVAAVAGGYAGARASRAVPAAWVRGVVVVTGAVMTALFFARL</sequence>
<keyword evidence="5 8" id="KW-0812">Transmembrane</keyword>
<dbReference type="PANTHER" id="PTHR30269">
    <property type="entry name" value="TRANSMEMBRANE PROTEIN YFCA"/>
    <property type="match status" value="1"/>
</dbReference>
<protein>
    <recommendedName>
        <fullName evidence="8">Probable membrane transporter protein</fullName>
    </recommendedName>
</protein>
<dbReference type="InterPro" id="IPR002781">
    <property type="entry name" value="TM_pro_TauE-like"/>
</dbReference>
<dbReference type="PANTHER" id="PTHR30269:SF0">
    <property type="entry name" value="MEMBRANE TRANSPORTER PROTEIN YFCA-RELATED"/>
    <property type="match status" value="1"/>
</dbReference>
<proteinExistence type="inferred from homology"/>
<reference evidence="9 10" key="1">
    <citation type="submission" date="2017-09" db="EMBL/GenBank/DDBJ databases">
        <authorList>
            <person name="Ehlers B."/>
            <person name="Leendertz F.H."/>
        </authorList>
    </citation>
    <scope>NUCLEOTIDE SEQUENCE [LARGE SCALE GENOMIC DNA]</scope>
    <source>
        <strain evidence="9 10">USBA 140</strain>
    </source>
</reference>
<evidence type="ECO:0000256" key="2">
    <source>
        <dbReference type="ARBA" id="ARBA00009142"/>
    </source>
</evidence>
<evidence type="ECO:0000313" key="9">
    <source>
        <dbReference type="EMBL" id="SOD94296.1"/>
    </source>
</evidence>
<evidence type="ECO:0000256" key="4">
    <source>
        <dbReference type="ARBA" id="ARBA00022475"/>
    </source>
</evidence>
<feature type="transmembrane region" description="Helical" evidence="8">
    <location>
        <begin position="74"/>
        <end position="96"/>
    </location>
</feature>
<evidence type="ECO:0000256" key="5">
    <source>
        <dbReference type="ARBA" id="ARBA00022692"/>
    </source>
</evidence>
<comment type="similarity">
    <text evidence="2 8">Belongs to the 4-toluene sulfonate uptake permease (TSUP) (TC 2.A.102) family.</text>
</comment>
<evidence type="ECO:0000256" key="1">
    <source>
        <dbReference type="ARBA" id="ARBA00004651"/>
    </source>
</evidence>
<keyword evidence="3" id="KW-0813">Transport</keyword>
<evidence type="ECO:0000256" key="6">
    <source>
        <dbReference type="ARBA" id="ARBA00022989"/>
    </source>
</evidence>
<feature type="transmembrane region" description="Helical" evidence="8">
    <location>
        <begin position="102"/>
        <end position="124"/>
    </location>
</feature>
<name>A0A286GGE2_9PROT</name>
<dbReference type="InterPro" id="IPR052017">
    <property type="entry name" value="TSUP"/>
</dbReference>
<evidence type="ECO:0000256" key="3">
    <source>
        <dbReference type="ARBA" id="ARBA00022448"/>
    </source>
</evidence>
<evidence type="ECO:0000256" key="7">
    <source>
        <dbReference type="ARBA" id="ARBA00023136"/>
    </source>
</evidence>
<keyword evidence="6 8" id="KW-1133">Transmembrane helix</keyword>
<dbReference type="Proteomes" id="UP000219621">
    <property type="component" value="Unassembled WGS sequence"/>
</dbReference>
<organism evidence="9 10">
    <name type="scientific">Caenispirillum bisanense</name>
    <dbReference type="NCBI Taxonomy" id="414052"/>
    <lineage>
        <taxon>Bacteria</taxon>
        <taxon>Pseudomonadati</taxon>
        <taxon>Pseudomonadota</taxon>
        <taxon>Alphaproteobacteria</taxon>
        <taxon>Rhodospirillales</taxon>
        <taxon>Novispirillaceae</taxon>
        <taxon>Caenispirillum</taxon>
    </lineage>
</organism>
<dbReference type="Pfam" id="PF01925">
    <property type="entry name" value="TauE"/>
    <property type="match status" value="1"/>
</dbReference>
<feature type="transmembrane region" description="Helical" evidence="8">
    <location>
        <begin position="154"/>
        <end position="171"/>
    </location>
</feature>
<keyword evidence="7 8" id="KW-0472">Membrane</keyword>
<dbReference type="EMBL" id="OCNJ01000003">
    <property type="protein sequence ID" value="SOD94296.1"/>
    <property type="molecule type" value="Genomic_DNA"/>
</dbReference>
<feature type="transmembrane region" description="Helical" evidence="8">
    <location>
        <begin position="183"/>
        <end position="199"/>
    </location>
</feature>
<keyword evidence="10" id="KW-1185">Reference proteome</keyword>
<feature type="transmembrane region" description="Helical" evidence="8">
    <location>
        <begin position="31"/>
        <end position="53"/>
    </location>
</feature>
<evidence type="ECO:0000313" key="10">
    <source>
        <dbReference type="Proteomes" id="UP000219621"/>
    </source>
</evidence>
<gene>
    <name evidence="9" type="ORF">SAMN05421508_103453</name>
</gene>
<dbReference type="OrthoDB" id="9807082at2"/>
<dbReference type="RefSeq" id="WP_097278918.1">
    <property type="nucleotide sequence ID" value="NZ_OCNJ01000003.1"/>
</dbReference>
<evidence type="ECO:0000256" key="8">
    <source>
        <dbReference type="RuleBase" id="RU363041"/>
    </source>
</evidence>
<dbReference type="AlphaFoldDB" id="A0A286GGE2"/>
<accession>A0A286GGE2</accession>
<dbReference type="GO" id="GO:0005886">
    <property type="term" value="C:plasma membrane"/>
    <property type="evidence" value="ECO:0007669"/>
    <property type="project" value="UniProtKB-SubCell"/>
</dbReference>
<feature type="transmembrane region" description="Helical" evidence="8">
    <location>
        <begin position="232"/>
        <end position="251"/>
    </location>
</feature>
<comment type="subcellular location">
    <subcellularLocation>
        <location evidence="1 8">Cell membrane</location>
        <topology evidence="1 8">Multi-pass membrane protein</topology>
    </subcellularLocation>
</comment>
<keyword evidence="4 8" id="KW-1003">Cell membrane</keyword>